<feature type="compositionally biased region" description="Pro residues" evidence="1">
    <location>
        <begin position="107"/>
        <end position="118"/>
    </location>
</feature>
<proteinExistence type="predicted"/>
<dbReference type="Proteomes" id="UP001154282">
    <property type="component" value="Unassembled WGS sequence"/>
</dbReference>
<accession>A0AAV0KGF1</accession>
<dbReference type="EMBL" id="CAMGYJ010000005">
    <property type="protein sequence ID" value="CAI0421340.1"/>
    <property type="molecule type" value="Genomic_DNA"/>
</dbReference>
<keyword evidence="3" id="KW-1185">Reference proteome</keyword>
<evidence type="ECO:0000313" key="2">
    <source>
        <dbReference type="EMBL" id="CAI0421340.1"/>
    </source>
</evidence>
<evidence type="ECO:0000256" key="1">
    <source>
        <dbReference type="SAM" id="MobiDB-lite"/>
    </source>
</evidence>
<sequence>MLVQPTQILVATAVAALPPMAVVGAVDFLAEVADPDMAAVAALLTHLLFPLLLQDQPTEQGCLGPGPITIHPVRRAARFNVTPAMAMAISLNTVPTPHSRPAIHPRPTTPPPQPPKTG</sequence>
<name>A0AAV0KGF1_9ROSI</name>
<feature type="region of interest" description="Disordered" evidence="1">
    <location>
        <begin position="94"/>
        <end position="118"/>
    </location>
</feature>
<organism evidence="2 3">
    <name type="scientific">Linum tenue</name>
    <dbReference type="NCBI Taxonomy" id="586396"/>
    <lineage>
        <taxon>Eukaryota</taxon>
        <taxon>Viridiplantae</taxon>
        <taxon>Streptophyta</taxon>
        <taxon>Embryophyta</taxon>
        <taxon>Tracheophyta</taxon>
        <taxon>Spermatophyta</taxon>
        <taxon>Magnoliopsida</taxon>
        <taxon>eudicotyledons</taxon>
        <taxon>Gunneridae</taxon>
        <taxon>Pentapetalae</taxon>
        <taxon>rosids</taxon>
        <taxon>fabids</taxon>
        <taxon>Malpighiales</taxon>
        <taxon>Linaceae</taxon>
        <taxon>Linum</taxon>
    </lineage>
</organism>
<evidence type="ECO:0000313" key="3">
    <source>
        <dbReference type="Proteomes" id="UP001154282"/>
    </source>
</evidence>
<gene>
    <name evidence="2" type="ORF">LITE_LOCUS18704</name>
</gene>
<dbReference type="AlphaFoldDB" id="A0AAV0KGF1"/>
<protein>
    <recommendedName>
        <fullName evidence="4">Secreted protein</fullName>
    </recommendedName>
</protein>
<evidence type="ECO:0008006" key="4">
    <source>
        <dbReference type="Google" id="ProtNLM"/>
    </source>
</evidence>
<reference evidence="2" key="1">
    <citation type="submission" date="2022-08" db="EMBL/GenBank/DDBJ databases">
        <authorList>
            <person name="Gutierrez-Valencia J."/>
        </authorList>
    </citation>
    <scope>NUCLEOTIDE SEQUENCE</scope>
</reference>
<comment type="caution">
    <text evidence="2">The sequence shown here is derived from an EMBL/GenBank/DDBJ whole genome shotgun (WGS) entry which is preliminary data.</text>
</comment>